<proteinExistence type="predicted"/>
<dbReference type="HOGENOM" id="CLU_142274_0_0_5"/>
<gene>
    <name evidence="1" type="ordered locus">Mnod_3551</name>
</gene>
<dbReference type="RefSeq" id="WP_015930121.1">
    <property type="nucleotide sequence ID" value="NC_011894.1"/>
</dbReference>
<dbReference type="InterPro" id="IPR054438">
    <property type="entry name" value="Struct_cement_gp24/gp6"/>
</dbReference>
<dbReference type="STRING" id="460265.Mnod_3551"/>
<dbReference type="eggNOG" id="ENOG5032YV3">
    <property type="taxonomic scope" value="Bacteria"/>
</dbReference>
<dbReference type="AlphaFoldDB" id="B8INU5"/>
<dbReference type="OrthoDB" id="7570830at2"/>
<dbReference type="KEGG" id="mno:Mnod_3551"/>
<evidence type="ECO:0000313" key="2">
    <source>
        <dbReference type="Proteomes" id="UP000008207"/>
    </source>
</evidence>
<keyword evidence="2" id="KW-1185">Reference proteome</keyword>
<dbReference type="EMBL" id="CP001349">
    <property type="protein sequence ID" value="ACL58461.1"/>
    <property type="molecule type" value="Genomic_DNA"/>
</dbReference>
<dbReference type="Pfam" id="PF22758">
    <property type="entry name" value="Phage_cement"/>
    <property type="match status" value="1"/>
</dbReference>
<name>B8INU5_METNO</name>
<evidence type="ECO:0008006" key="3">
    <source>
        <dbReference type="Google" id="ProtNLM"/>
    </source>
</evidence>
<evidence type="ECO:0000313" key="1">
    <source>
        <dbReference type="EMBL" id="ACL58461.1"/>
    </source>
</evidence>
<reference evidence="1 2" key="1">
    <citation type="submission" date="2009-01" db="EMBL/GenBank/DDBJ databases">
        <title>Complete sequence of chromosome of Methylobacterium nodulans ORS 2060.</title>
        <authorList>
            <consortium name="US DOE Joint Genome Institute"/>
            <person name="Lucas S."/>
            <person name="Copeland A."/>
            <person name="Lapidus A."/>
            <person name="Glavina del Rio T."/>
            <person name="Dalin E."/>
            <person name="Tice H."/>
            <person name="Bruce D."/>
            <person name="Goodwin L."/>
            <person name="Pitluck S."/>
            <person name="Sims D."/>
            <person name="Brettin T."/>
            <person name="Detter J.C."/>
            <person name="Han C."/>
            <person name="Larimer F."/>
            <person name="Land M."/>
            <person name="Hauser L."/>
            <person name="Kyrpides N."/>
            <person name="Ivanova N."/>
            <person name="Marx C.J."/>
            <person name="Richardson P."/>
        </authorList>
    </citation>
    <scope>NUCLEOTIDE SEQUENCE [LARGE SCALE GENOMIC DNA]</scope>
    <source>
        <strain evidence="2">LMG 21967 / CNCM I-2342 / ORS 2060</strain>
    </source>
</reference>
<accession>B8INU5</accession>
<protein>
    <recommendedName>
        <fullName evidence="3">DUF2190 family protein</fullName>
    </recommendedName>
</protein>
<organism evidence="1 2">
    <name type="scientific">Methylobacterium nodulans (strain LMG 21967 / CNCM I-2342 / ORS 2060)</name>
    <dbReference type="NCBI Taxonomy" id="460265"/>
    <lineage>
        <taxon>Bacteria</taxon>
        <taxon>Pseudomonadati</taxon>
        <taxon>Pseudomonadota</taxon>
        <taxon>Alphaproteobacteria</taxon>
        <taxon>Hyphomicrobiales</taxon>
        <taxon>Methylobacteriaceae</taxon>
        <taxon>Methylobacterium</taxon>
    </lineage>
</organism>
<dbReference type="Proteomes" id="UP000008207">
    <property type="component" value="Chromosome"/>
</dbReference>
<sequence>MPAVQTTYPGEMAPAFEGMIASMEPGGIISRVIESAGGIGFGKPAFQGADANGIAATGSVFRGVTVADHFPLANATGDLHPKGDTVSVMERGTVWVKASGPVTAGAPAYLTAAGAFTVTATDNTALRAVFDSSGASGALVKLKLNLP</sequence>